<proteinExistence type="predicted"/>
<dbReference type="AlphaFoldDB" id="A0A2D2AVS1"/>
<dbReference type="InterPro" id="IPR037682">
    <property type="entry name" value="TonB_C"/>
</dbReference>
<keyword evidence="3" id="KW-1133">Transmembrane helix</keyword>
<dbReference type="OrthoDB" id="7201913at2"/>
<name>A0A2D2AVS1_9CAUL</name>
<gene>
    <name evidence="6" type="ORF">CSW64_06580</name>
</gene>
<dbReference type="GO" id="GO:0055085">
    <property type="term" value="P:transmembrane transport"/>
    <property type="evidence" value="ECO:0007669"/>
    <property type="project" value="InterPro"/>
</dbReference>
<reference evidence="6 7" key="1">
    <citation type="submission" date="2017-10" db="EMBL/GenBank/DDBJ databases">
        <title>Genome sequence of Caulobacter mirabilis FWC38.</title>
        <authorList>
            <person name="Fiebig A."/>
            <person name="Crosson S."/>
        </authorList>
    </citation>
    <scope>NUCLEOTIDE SEQUENCE [LARGE SCALE GENOMIC DNA]</scope>
    <source>
        <strain evidence="6 7">FWC 38</strain>
    </source>
</reference>
<evidence type="ECO:0000313" key="7">
    <source>
        <dbReference type="Proteomes" id="UP000228945"/>
    </source>
</evidence>
<evidence type="ECO:0000256" key="1">
    <source>
        <dbReference type="ARBA" id="ARBA00004167"/>
    </source>
</evidence>
<organism evidence="6 7">
    <name type="scientific">Caulobacter mirabilis</name>
    <dbReference type="NCBI Taxonomy" id="69666"/>
    <lineage>
        <taxon>Bacteria</taxon>
        <taxon>Pseudomonadati</taxon>
        <taxon>Pseudomonadota</taxon>
        <taxon>Alphaproteobacteria</taxon>
        <taxon>Caulobacterales</taxon>
        <taxon>Caulobacteraceae</taxon>
        <taxon>Caulobacter</taxon>
    </lineage>
</organism>
<dbReference type="Gene3D" id="3.30.1150.10">
    <property type="match status" value="1"/>
</dbReference>
<dbReference type="NCBIfam" id="TIGR01352">
    <property type="entry name" value="tonB_Cterm"/>
    <property type="match status" value="1"/>
</dbReference>
<dbReference type="InterPro" id="IPR006260">
    <property type="entry name" value="TonB/TolA_C"/>
</dbReference>
<feature type="domain" description="TonB C-terminal" evidence="5">
    <location>
        <begin position="41"/>
        <end position="118"/>
    </location>
</feature>
<sequence length="203" mass="21446">MVSHLMLAAALAATEPPAGGAATYEPPAWLGAPTLEQMEDAYPPKAWASGLEGRVDLFCKAAATGQLADCVVEREAPLDKAFGAAALQLTPLFRVSPAKWNGAPVDGAPVRFRVVFKLPYGALPNLEGTVRCYGVLETFSRLDRKDRRVARAVSAARDRALTLATASGAADDIEARLAAAVEATPPPPSLMTKSDPCFRLFVP</sequence>
<keyword evidence="7" id="KW-1185">Reference proteome</keyword>
<evidence type="ECO:0000256" key="2">
    <source>
        <dbReference type="ARBA" id="ARBA00022692"/>
    </source>
</evidence>
<dbReference type="RefSeq" id="WP_099621360.1">
    <property type="nucleotide sequence ID" value="NZ_CP024201.1"/>
</dbReference>
<comment type="subcellular location">
    <subcellularLocation>
        <location evidence="1">Membrane</location>
        <topology evidence="1">Single-pass membrane protein</topology>
    </subcellularLocation>
</comment>
<evidence type="ECO:0000313" key="6">
    <source>
        <dbReference type="EMBL" id="ATQ42104.1"/>
    </source>
</evidence>
<evidence type="ECO:0000256" key="3">
    <source>
        <dbReference type="ARBA" id="ARBA00022989"/>
    </source>
</evidence>
<dbReference type="EMBL" id="CP024201">
    <property type="protein sequence ID" value="ATQ42104.1"/>
    <property type="molecule type" value="Genomic_DNA"/>
</dbReference>
<dbReference type="GO" id="GO:0016020">
    <property type="term" value="C:membrane"/>
    <property type="evidence" value="ECO:0007669"/>
    <property type="project" value="UniProtKB-SubCell"/>
</dbReference>
<protein>
    <recommendedName>
        <fullName evidence="5">TonB C-terminal domain-containing protein</fullName>
    </recommendedName>
</protein>
<keyword evidence="4" id="KW-0472">Membrane</keyword>
<keyword evidence="2" id="KW-0812">Transmembrane</keyword>
<dbReference type="Pfam" id="PF03544">
    <property type="entry name" value="TonB_C"/>
    <property type="match status" value="1"/>
</dbReference>
<dbReference type="KEGG" id="cmb:CSW64_06580"/>
<accession>A0A2D2AVS1</accession>
<dbReference type="SUPFAM" id="SSF74653">
    <property type="entry name" value="TolA/TonB C-terminal domain"/>
    <property type="match status" value="1"/>
</dbReference>
<dbReference type="Proteomes" id="UP000228945">
    <property type="component" value="Chromosome"/>
</dbReference>
<evidence type="ECO:0000256" key="4">
    <source>
        <dbReference type="ARBA" id="ARBA00023136"/>
    </source>
</evidence>
<evidence type="ECO:0000259" key="5">
    <source>
        <dbReference type="Pfam" id="PF03544"/>
    </source>
</evidence>